<feature type="domain" description="Hint" evidence="1">
    <location>
        <begin position="71"/>
        <end position="173"/>
    </location>
</feature>
<dbReference type="PANTHER" id="PTHR11889:SF31">
    <property type="entry name" value="PROTEIN HEDGEHOG"/>
    <property type="match status" value="1"/>
</dbReference>
<dbReference type="SUPFAM" id="SSF51294">
    <property type="entry name" value="Hedgehog/intein (Hint) domain"/>
    <property type="match status" value="1"/>
</dbReference>
<organism evidence="2 3">
    <name type="scientific">Dentiscutata erythropus</name>
    <dbReference type="NCBI Taxonomy" id="1348616"/>
    <lineage>
        <taxon>Eukaryota</taxon>
        <taxon>Fungi</taxon>
        <taxon>Fungi incertae sedis</taxon>
        <taxon>Mucoromycota</taxon>
        <taxon>Glomeromycotina</taxon>
        <taxon>Glomeromycetes</taxon>
        <taxon>Diversisporales</taxon>
        <taxon>Gigasporaceae</taxon>
        <taxon>Dentiscutata</taxon>
    </lineage>
</organism>
<dbReference type="InterPro" id="IPR036844">
    <property type="entry name" value="Hint_dom_sf"/>
</dbReference>
<dbReference type="Gene3D" id="2.170.16.10">
    <property type="entry name" value="Hedgehog/Intein (Hint) domain"/>
    <property type="match status" value="1"/>
</dbReference>
<dbReference type="InterPro" id="IPR050387">
    <property type="entry name" value="Hedgehog_Signaling"/>
</dbReference>
<dbReference type="EMBL" id="CAJVPY010001628">
    <property type="protein sequence ID" value="CAG8529929.1"/>
    <property type="molecule type" value="Genomic_DNA"/>
</dbReference>
<dbReference type="InterPro" id="IPR003587">
    <property type="entry name" value="Hint_dom_N"/>
</dbReference>
<sequence>MYTSKESDVTKCLESSSYDEKTLAALAANIKNNKYPTIFMVDETGERKSTHFGFDKDIGQQVTYQKQKATNSCFKPDTKVILENGKIVPMSSINVGDRICVGAKNGALEFSEVYLNAHCNLEAEAEYQKIEFTTPTGLTESILLTPDHHILTNNNYFNYAKNVQPYSTKLHILNRTEMEIHKGYISLLTRSGTIVADNVLCSCYSTCAPYQDTIHTLLAPLRFSTRFRKSTHTGEEIHPYLGFIYNRYKEANNIYGGFEKATSRIINL</sequence>
<dbReference type="GO" id="GO:0016539">
    <property type="term" value="P:intein-mediated protein splicing"/>
    <property type="evidence" value="ECO:0007669"/>
    <property type="project" value="InterPro"/>
</dbReference>
<protein>
    <submittedName>
        <fullName evidence="2">17109_t:CDS:1</fullName>
    </submittedName>
</protein>
<dbReference type="SMART" id="SM00306">
    <property type="entry name" value="HintN"/>
    <property type="match status" value="1"/>
</dbReference>
<dbReference type="CDD" id="cd00081">
    <property type="entry name" value="Hint"/>
    <property type="match status" value="1"/>
</dbReference>
<dbReference type="Proteomes" id="UP000789405">
    <property type="component" value="Unassembled WGS sequence"/>
</dbReference>
<reference evidence="2" key="1">
    <citation type="submission" date="2021-06" db="EMBL/GenBank/DDBJ databases">
        <authorList>
            <person name="Kallberg Y."/>
            <person name="Tangrot J."/>
            <person name="Rosling A."/>
        </authorList>
    </citation>
    <scope>NUCLEOTIDE SEQUENCE</scope>
    <source>
        <strain evidence="2">MA453B</strain>
    </source>
</reference>
<keyword evidence="3" id="KW-1185">Reference proteome</keyword>
<dbReference type="Pfam" id="PF01079">
    <property type="entry name" value="Hint"/>
    <property type="match status" value="2"/>
</dbReference>
<evidence type="ECO:0000313" key="3">
    <source>
        <dbReference type="Proteomes" id="UP000789405"/>
    </source>
</evidence>
<comment type="caution">
    <text evidence="2">The sequence shown here is derived from an EMBL/GenBank/DDBJ whole genome shotgun (WGS) entry which is preliminary data.</text>
</comment>
<gene>
    <name evidence="2" type="ORF">DERYTH_LOCUS4293</name>
</gene>
<dbReference type="OrthoDB" id="8954335at2759"/>
<proteinExistence type="predicted"/>
<dbReference type="GO" id="GO:0016540">
    <property type="term" value="P:protein autoprocessing"/>
    <property type="evidence" value="ECO:0007669"/>
    <property type="project" value="InterPro"/>
</dbReference>
<evidence type="ECO:0000313" key="2">
    <source>
        <dbReference type="EMBL" id="CAG8529929.1"/>
    </source>
</evidence>
<dbReference type="PANTHER" id="PTHR11889">
    <property type="entry name" value="HEDGEHOG"/>
    <property type="match status" value="1"/>
</dbReference>
<dbReference type="PROSITE" id="PS50817">
    <property type="entry name" value="INTEIN_N_TER"/>
    <property type="match status" value="1"/>
</dbReference>
<dbReference type="InterPro" id="IPR006141">
    <property type="entry name" value="Intein_N"/>
</dbReference>
<dbReference type="AlphaFoldDB" id="A0A9N9FED2"/>
<dbReference type="InterPro" id="IPR001767">
    <property type="entry name" value="Hedgehog_Hint"/>
</dbReference>
<name>A0A9N9FED2_9GLOM</name>
<accession>A0A9N9FED2</accession>
<evidence type="ECO:0000259" key="1">
    <source>
        <dbReference type="SMART" id="SM00306"/>
    </source>
</evidence>